<accession>A0A1I4MYX8</accession>
<proteinExistence type="predicted"/>
<keyword evidence="2" id="KW-1185">Reference proteome</keyword>
<evidence type="ECO:0000313" key="2">
    <source>
        <dbReference type="Proteomes" id="UP000198565"/>
    </source>
</evidence>
<evidence type="ECO:0000313" key="1">
    <source>
        <dbReference type="EMBL" id="SFM08534.1"/>
    </source>
</evidence>
<protein>
    <submittedName>
        <fullName evidence="1">Uncharacterized protein</fullName>
    </submittedName>
</protein>
<reference evidence="2" key="1">
    <citation type="submission" date="2016-10" db="EMBL/GenBank/DDBJ databases">
        <authorList>
            <person name="Varghese N."/>
            <person name="Submissions S."/>
        </authorList>
    </citation>
    <scope>NUCLEOTIDE SEQUENCE [LARGE SCALE GENOMIC DNA]</scope>
    <source>
        <strain evidence="2">CGMCC 1.4250</strain>
    </source>
</reference>
<gene>
    <name evidence="1" type="ORF">SAMN04487943_107209</name>
</gene>
<dbReference type="AlphaFoldDB" id="A0A1I4MYX8"/>
<dbReference type="RefSeq" id="WP_091484278.1">
    <property type="nucleotide sequence ID" value="NZ_FOTR01000007.1"/>
</dbReference>
<sequence length="178" mass="21017">MLIVLLIIIIFLFMIMLFILSRSRVYIYMDWQWDEEDKCVQFKVSLLHITLYQETIDLTELDFPSLDTDNHAEMKEMYHLAKSVLKKSEIEKIDTETIVATYDPSITAYLYVSIITLVEWIRSHYSNKRHIQLDVSADFEQETFQSVGECMISVKMSKTIKGIKKMKKLRKESENSGR</sequence>
<name>A0A1I4MYX8_9BACI</name>
<organism evidence="1 2">
    <name type="scientific">Gracilibacillus orientalis</name>
    <dbReference type="NCBI Taxonomy" id="334253"/>
    <lineage>
        <taxon>Bacteria</taxon>
        <taxon>Bacillati</taxon>
        <taxon>Bacillota</taxon>
        <taxon>Bacilli</taxon>
        <taxon>Bacillales</taxon>
        <taxon>Bacillaceae</taxon>
        <taxon>Gracilibacillus</taxon>
    </lineage>
</organism>
<dbReference type="Proteomes" id="UP000198565">
    <property type="component" value="Unassembled WGS sequence"/>
</dbReference>
<dbReference type="STRING" id="334253.SAMN04487943_107209"/>
<dbReference type="EMBL" id="FOTR01000007">
    <property type="protein sequence ID" value="SFM08534.1"/>
    <property type="molecule type" value="Genomic_DNA"/>
</dbReference>